<dbReference type="PANTHER" id="PTHR12934:SF11">
    <property type="entry name" value="LARGE RIBOSOMAL SUBUNIT PROTEIN UL15M"/>
    <property type="match status" value="1"/>
</dbReference>
<feature type="domain" description="Large ribosomal subunit protein uL15/eL18" evidence="7">
    <location>
        <begin position="326"/>
        <end position="398"/>
    </location>
</feature>
<sequence>MKNVMVIIDESNSSYDLLIWVLANLKDTIESSKFFIFAKQPQNSFTPTSVLSSSVGSAQMFYPFSSNAELMGLAQAKNMKIALGILDKAKKICLNHGIKAETLTDVGDPKTIIRKTIQEQKIDLLVMSDQQTRTLKKCLNNTNCSLLVARNGLRKDYLRHLYLSSSLSLKLFSSSSMATPLSLSSNPLISRQSHRLSFPSTSFKGNVSVLVSNPCKNLSLKLQSKRRTLIVAATSSSGEAVASERFRLDNLGPQPGSRKRQKRKGRGISAGQGASCGFGMRGQKSRSGPGIMRGFEGGQTALYRRLPKLRGIAGGMRSGLPKYIPINLKDVETAGFEDGDEVSLETLKSKGLINPSGRERRLPLKILGTGELSMKLTFKARAFSTGAKEKLEASGCTLTVLPGRKKWVKPSVAKNLARADEYFAKKRAAAAAAEAASEPPASA</sequence>
<protein>
    <recommendedName>
        <fullName evidence="10">Ribosomal protein L18e/L15P domain-containing protein</fullName>
    </recommendedName>
</protein>
<dbReference type="InterPro" id="IPR014729">
    <property type="entry name" value="Rossmann-like_a/b/a_fold"/>
</dbReference>
<reference evidence="9" key="1">
    <citation type="journal article" date="2015" name="Nat. Plants">
        <title>Genome expansion of Arabis alpina linked with retrotransposition and reduced symmetric DNA methylation.</title>
        <authorList>
            <person name="Willing E.M."/>
            <person name="Rawat V."/>
            <person name="Mandakova T."/>
            <person name="Maumus F."/>
            <person name="James G.V."/>
            <person name="Nordstroem K.J."/>
            <person name="Becker C."/>
            <person name="Warthmann N."/>
            <person name="Chica C."/>
            <person name="Szarzynska B."/>
            <person name="Zytnicki M."/>
            <person name="Albani M.C."/>
            <person name="Kiefer C."/>
            <person name="Bergonzi S."/>
            <person name="Castaings L."/>
            <person name="Mateos J.L."/>
            <person name="Berns M.C."/>
            <person name="Bujdoso N."/>
            <person name="Piofczyk T."/>
            <person name="de Lorenzo L."/>
            <person name="Barrero-Sicilia C."/>
            <person name="Mateos I."/>
            <person name="Piednoel M."/>
            <person name="Hagmann J."/>
            <person name="Chen-Min-Tao R."/>
            <person name="Iglesias-Fernandez R."/>
            <person name="Schuster S.C."/>
            <person name="Alonso-Blanco C."/>
            <person name="Roudier F."/>
            <person name="Carbonero P."/>
            <person name="Paz-Ares J."/>
            <person name="Davis S.J."/>
            <person name="Pecinka A."/>
            <person name="Quesneville H."/>
            <person name="Colot V."/>
            <person name="Lysak M.A."/>
            <person name="Weigel D."/>
            <person name="Coupland G."/>
            <person name="Schneeberger K."/>
        </authorList>
    </citation>
    <scope>NUCLEOTIDE SEQUENCE [LARGE SCALE GENOMIC DNA]</scope>
    <source>
        <strain evidence="9">cv. Pajares</strain>
    </source>
</reference>
<dbReference type="InterPro" id="IPR005749">
    <property type="entry name" value="Ribosomal_uL15_bac-type"/>
</dbReference>
<keyword evidence="2 4" id="KW-0689">Ribosomal protein</keyword>
<dbReference type="SUPFAM" id="SSF52402">
    <property type="entry name" value="Adenine nucleotide alpha hydrolases-like"/>
    <property type="match status" value="1"/>
</dbReference>
<name>A0A087GUI4_ARAAL</name>
<evidence type="ECO:0000256" key="3">
    <source>
        <dbReference type="ARBA" id="ARBA00023274"/>
    </source>
</evidence>
<proteinExistence type="inferred from homology"/>
<feature type="domain" description="UspA" evidence="6">
    <location>
        <begin position="1"/>
        <end position="149"/>
    </location>
</feature>
<evidence type="ECO:0000313" key="9">
    <source>
        <dbReference type="Proteomes" id="UP000029120"/>
    </source>
</evidence>
<feature type="compositionally biased region" description="Gly residues" evidence="5">
    <location>
        <begin position="268"/>
        <end position="280"/>
    </location>
</feature>
<dbReference type="OrthoDB" id="361383at2759"/>
<evidence type="ECO:0000256" key="4">
    <source>
        <dbReference type="RuleBase" id="RU003888"/>
    </source>
</evidence>
<evidence type="ECO:0000256" key="5">
    <source>
        <dbReference type="SAM" id="MobiDB-lite"/>
    </source>
</evidence>
<dbReference type="HAMAP" id="MF_01341">
    <property type="entry name" value="Ribosomal_uL15"/>
    <property type="match status" value="1"/>
</dbReference>
<dbReference type="NCBIfam" id="TIGR01071">
    <property type="entry name" value="rplO_bact"/>
    <property type="match status" value="1"/>
</dbReference>
<keyword evidence="3 4" id="KW-0687">Ribonucleoprotein</keyword>
<dbReference type="GO" id="GO:0003729">
    <property type="term" value="F:mRNA binding"/>
    <property type="evidence" value="ECO:0007669"/>
    <property type="project" value="UniProtKB-ARBA"/>
</dbReference>
<feature type="region of interest" description="Disordered" evidence="5">
    <location>
        <begin position="248"/>
        <end position="290"/>
    </location>
</feature>
<evidence type="ECO:0000256" key="2">
    <source>
        <dbReference type="ARBA" id="ARBA00022980"/>
    </source>
</evidence>
<evidence type="ECO:0000256" key="1">
    <source>
        <dbReference type="ARBA" id="ARBA00007320"/>
    </source>
</evidence>
<gene>
    <name evidence="8" type="ordered locus">AALP_Aa5g026200</name>
</gene>
<accession>A0A087GUI4</accession>
<dbReference type="Pfam" id="PF00582">
    <property type="entry name" value="Usp"/>
    <property type="match status" value="1"/>
</dbReference>
<dbReference type="PROSITE" id="PS00475">
    <property type="entry name" value="RIBOSOMAL_L15"/>
    <property type="match status" value="1"/>
</dbReference>
<dbReference type="InterPro" id="IPR021131">
    <property type="entry name" value="Ribosomal_uL15/eL18"/>
</dbReference>
<dbReference type="SUPFAM" id="SSF52080">
    <property type="entry name" value="Ribosomal proteins L15p and L18e"/>
    <property type="match status" value="1"/>
</dbReference>
<dbReference type="InterPro" id="IPR001196">
    <property type="entry name" value="Ribosomal_uL15_CS"/>
</dbReference>
<evidence type="ECO:0000313" key="8">
    <source>
        <dbReference type="EMBL" id="KFK33536.1"/>
    </source>
</evidence>
<dbReference type="Gene3D" id="3.40.50.620">
    <property type="entry name" value="HUPs"/>
    <property type="match status" value="1"/>
</dbReference>
<dbReference type="Pfam" id="PF00828">
    <property type="entry name" value="Ribosomal_L27A"/>
    <property type="match status" value="1"/>
</dbReference>
<organism evidence="8 9">
    <name type="scientific">Arabis alpina</name>
    <name type="common">Alpine rock-cress</name>
    <dbReference type="NCBI Taxonomy" id="50452"/>
    <lineage>
        <taxon>Eukaryota</taxon>
        <taxon>Viridiplantae</taxon>
        <taxon>Streptophyta</taxon>
        <taxon>Embryophyta</taxon>
        <taxon>Tracheophyta</taxon>
        <taxon>Spermatophyta</taxon>
        <taxon>Magnoliopsida</taxon>
        <taxon>eudicotyledons</taxon>
        <taxon>Gunneridae</taxon>
        <taxon>Pentapetalae</taxon>
        <taxon>rosids</taxon>
        <taxon>malvids</taxon>
        <taxon>Brassicales</taxon>
        <taxon>Brassicaceae</taxon>
        <taxon>Arabideae</taxon>
        <taxon>Arabis</taxon>
    </lineage>
</organism>
<evidence type="ECO:0000259" key="6">
    <source>
        <dbReference type="Pfam" id="PF00582"/>
    </source>
</evidence>
<dbReference type="InterPro" id="IPR006016">
    <property type="entry name" value="UspA"/>
</dbReference>
<dbReference type="GO" id="GO:0022625">
    <property type="term" value="C:cytosolic large ribosomal subunit"/>
    <property type="evidence" value="ECO:0007669"/>
    <property type="project" value="TreeGrafter"/>
</dbReference>
<dbReference type="Gene3D" id="3.100.10.10">
    <property type="match status" value="1"/>
</dbReference>
<evidence type="ECO:0008006" key="10">
    <source>
        <dbReference type="Google" id="ProtNLM"/>
    </source>
</evidence>
<comment type="similarity">
    <text evidence="1 4">Belongs to the universal ribosomal protein uL15 family.</text>
</comment>
<dbReference type="Proteomes" id="UP000029120">
    <property type="component" value="Chromosome 5"/>
</dbReference>
<feature type="compositionally biased region" description="Basic residues" evidence="5">
    <location>
        <begin position="257"/>
        <end position="266"/>
    </location>
</feature>
<dbReference type="InterPro" id="IPR036227">
    <property type="entry name" value="Ribosomal_uL15/eL18_sf"/>
</dbReference>
<dbReference type="InterPro" id="IPR030878">
    <property type="entry name" value="Ribosomal_uL15"/>
</dbReference>
<dbReference type="PANTHER" id="PTHR12934">
    <property type="entry name" value="50S RIBOSOMAL PROTEIN L15"/>
    <property type="match status" value="1"/>
</dbReference>
<dbReference type="GO" id="GO:0006412">
    <property type="term" value="P:translation"/>
    <property type="evidence" value="ECO:0007669"/>
    <property type="project" value="InterPro"/>
</dbReference>
<dbReference type="eggNOG" id="KOG0846">
    <property type="taxonomic scope" value="Eukaryota"/>
</dbReference>
<dbReference type="AlphaFoldDB" id="A0A087GUI4"/>
<evidence type="ECO:0000259" key="7">
    <source>
        <dbReference type="Pfam" id="PF00828"/>
    </source>
</evidence>
<dbReference type="Gramene" id="KFK33536">
    <property type="protein sequence ID" value="KFK33536"/>
    <property type="gene ID" value="AALP_AA5G026200"/>
</dbReference>
<dbReference type="GO" id="GO:0003735">
    <property type="term" value="F:structural constituent of ribosome"/>
    <property type="evidence" value="ECO:0007669"/>
    <property type="project" value="InterPro"/>
</dbReference>
<keyword evidence="9" id="KW-1185">Reference proteome</keyword>
<dbReference type="EMBL" id="CM002873">
    <property type="protein sequence ID" value="KFK33536.1"/>
    <property type="molecule type" value="Genomic_DNA"/>
</dbReference>